<keyword evidence="4" id="KW-1185">Reference proteome</keyword>
<organism evidence="3 4">
    <name type="scientific">Eleusine coracana subsp. coracana</name>
    <dbReference type="NCBI Taxonomy" id="191504"/>
    <lineage>
        <taxon>Eukaryota</taxon>
        <taxon>Viridiplantae</taxon>
        <taxon>Streptophyta</taxon>
        <taxon>Embryophyta</taxon>
        <taxon>Tracheophyta</taxon>
        <taxon>Spermatophyta</taxon>
        <taxon>Magnoliopsida</taxon>
        <taxon>Liliopsida</taxon>
        <taxon>Poales</taxon>
        <taxon>Poaceae</taxon>
        <taxon>PACMAD clade</taxon>
        <taxon>Chloridoideae</taxon>
        <taxon>Cynodonteae</taxon>
        <taxon>Eleusininae</taxon>
        <taxon>Eleusine</taxon>
    </lineage>
</organism>
<dbReference type="Proteomes" id="UP001054889">
    <property type="component" value="Unassembled WGS sequence"/>
</dbReference>
<dbReference type="PANTHER" id="PTHR31210">
    <property type="entry name" value="OS06G0731900 PROTEIN"/>
    <property type="match status" value="1"/>
</dbReference>
<evidence type="ECO:0000256" key="1">
    <source>
        <dbReference type="SAM" id="MobiDB-lite"/>
    </source>
</evidence>
<sequence length="645" mass="72281">MSFVRKHERCRLQVLVLDPNLIPQYVDVVIGDYLYELRFKVEENVDENNPEPMDMDDVDNGDGDNPMDGDAEQGHDMQHDHNNSQGKMDEGKKDTSNTDQGKQKNAGSVGPSATRPAVHLTIPGFSTTTGPEKRKLPPVVNLRPAAQETVDLMEEDTAEMAFGEDNVLLPNQGPTATELGAIPEAILGCSTPRRSKCQALIADDELLHRAEKATANRNLDGAATPKVGISIGIDDSGVRNSIDLIKTVEKDSDLLRMKLNRILTVLSAAAFGFFIGISFPIQITPKVFSWSFGEENSTFASSDIFVRFCKPVVANRSSVERIPILHSNATSEKKIVVPEKPKGAERLPPNIVVRESDLHLRRLWGNPREQDTPPRKYLLAMTIGYNEKTNVNATVHKFSNNFDVVLFHYDGRTSEWDGEFEWSKEAAHVSARGQTKWWFAKRFMHPNVLAPYEYIFLWDEDLGVETFDAEEYLKIVKKHELEISQPGLDTTRGPKPFFDITIRRNDGSEIHKSTLRSPDAKCWRRPCSGFVEIMAPVFSREAWTCVWHMIQNDLVHGHALDWNFWRCVDEPDQHIGIVDAQYVAHHAVVTLGSKGKGNATVEGSRSSVLARQRTEFDAFNARMRNAERAQQAAASLAQPIAATRS</sequence>
<evidence type="ECO:0000256" key="2">
    <source>
        <dbReference type="SAM" id="Phobius"/>
    </source>
</evidence>
<feature type="compositionally biased region" description="Basic and acidic residues" evidence="1">
    <location>
        <begin position="72"/>
        <end position="96"/>
    </location>
</feature>
<feature type="region of interest" description="Disordered" evidence="1">
    <location>
        <begin position="45"/>
        <end position="136"/>
    </location>
</feature>
<feature type="transmembrane region" description="Helical" evidence="2">
    <location>
        <begin position="262"/>
        <end position="281"/>
    </location>
</feature>
<keyword evidence="2" id="KW-0812">Transmembrane</keyword>
<dbReference type="AlphaFoldDB" id="A0AAV5E1S3"/>
<keyword evidence="2" id="KW-1133">Transmembrane helix</keyword>
<evidence type="ECO:0000313" key="3">
    <source>
        <dbReference type="EMBL" id="GJN16486.1"/>
    </source>
</evidence>
<feature type="compositionally biased region" description="Polar residues" evidence="1">
    <location>
        <begin position="97"/>
        <end position="106"/>
    </location>
</feature>
<gene>
    <name evidence="3" type="primary">gb03483</name>
    <name evidence="3" type="ORF">PR202_gb03483</name>
</gene>
<evidence type="ECO:0000313" key="4">
    <source>
        <dbReference type="Proteomes" id="UP001054889"/>
    </source>
</evidence>
<reference evidence="3" key="1">
    <citation type="journal article" date="2018" name="DNA Res.">
        <title>Multiple hybrid de novo genome assembly of finger millet, an orphan allotetraploid crop.</title>
        <authorList>
            <person name="Hatakeyama M."/>
            <person name="Aluri S."/>
            <person name="Balachadran M.T."/>
            <person name="Sivarajan S.R."/>
            <person name="Patrignani A."/>
            <person name="Gruter S."/>
            <person name="Poveda L."/>
            <person name="Shimizu-Inatsugi R."/>
            <person name="Baeten J."/>
            <person name="Francoijs K.J."/>
            <person name="Nataraja K.N."/>
            <person name="Reddy Y.A.N."/>
            <person name="Phadnis S."/>
            <person name="Ravikumar R.L."/>
            <person name="Schlapbach R."/>
            <person name="Sreeman S.M."/>
            <person name="Shimizu K.K."/>
        </authorList>
    </citation>
    <scope>NUCLEOTIDE SEQUENCE</scope>
</reference>
<dbReference type="InterPro" id="IPR007877">
    <property type="entry name" value="DUF707"/>
</dbReference>
<feature type="compositionally biased region" description="Acidic residues" evidence="1">
    <location>
        <begin position="45"/>
        <end position="71"/>
    </location>
</feature>
<accession>A0AAV5E1S3</accession>
<comment type="caution">
    <text evidence="3">The sequence shown here is derived from an EMBL/GenBank/DDBJ whole genome shotgun (WGS) entry which is preliminary data.</text>
</comment>
<dbReference type="PANTHER" id="PTHR31210:SF68">
    <property type="entry name" value="OS06G0727800 PROTEIN"/>
    <property type="match status" value="1"/>
</dbReference>
<keyword evidence="2" id="KW-0472">Membrane</keyword>
<name>A0AAV5E1S3_ELECO</name>
<protein>
    <submittedName>
        <fullName evidence="3">Uncharacterized protein</fullName>
    </submittedName>
</protein>
<proteinExistence type="predicted"/>
<dbReference type="Pfam" id="PF05212">
    <property type="entry name" value="DUF707"/>
    <property type="match status" value="1"/>
</dbReference>
<dbReference type="EMBL" id="BQKI01000072">
    <property type="protein sequence ID" value="GJN16486.1"/>
    <property type="molecule type" value="Genomic_DNA"/>
</dbReference>
<reference evidence="3" key="2">
    <citation type="submission" date="2021-12" db="EMBL/GenBank/DDBJ databases">
        <title>Resequencing data analysis of finger millet.</title>
        <authorList>
            <person name="Hatakeyama M."/>
            <person name="Aluri S."/>
            <person name="Balachadran M.T."/>
            <person name="Sivarajan S.R."/>
            <person name="Poveda L."/>
            <person name="Shimizu-Inatsugi R."/>
            <person name="Schlapbach R."/>
            <person name="Sreeman S.M."/>
            <person name="Shimizu K.K."/>
        </authorList>
    </citation>
    <scope>NUCLEOTIDE SEQUENCE</scope>
</reference>